<evidence type="ECO:0000313" key="1">
    <source>
        <dbReference type="EMBL" id="MBH8566991.1"/>
    </source>
</evidence>
<comment type="caution">
    <text evidence="1">The sequence shown here is derived from an EMBL/GenBank/DDBJ whole genome shotgun (WGS) entry which is preliminary data.</text>
</comment>
<reference evidence="1 2" key="1">
    <citation type="journal article" date="2021" name="Int. J. Syst. Evol. Microbiol.">
        <title>Amazonocrinis nigriterrae gen. nov., sp. nov., Atlanticothrix silvestris gen. nov., sp. nov. and Dendronalium phyllosphericum gen. nov., sp. nov., nostocacean cyanobacteria from Brazilian environments.</title>
        <authorList>
            <person name="Alvarenga D.O."/>
            <person name="Andreote A.P.D."/>
            <person name="Branco L.H.Z."/>
            <person name="Delbaje E."/>
            <person name="Cruz R.B."/>
            <person name="Varani A.M."/>
            <person name="Fiore M.F."/>
        </authorList>
    </citation>
    <scope>NUCLEOTIDE SEQUENCE [LARGE SCALE GENOMIC DNA]</scope>
    <source>
        <strain evidence="1 2">CENA67</strain>
    </source>
</reference>
<keyword evidence="2" id="KW-1185">Reference proteome</keyword>
<evidence type="ECO:0000313" key="2">
    <source>
        <dbReference type="Proteomes" id="UP000632766"/>
    </source>
</evidence>
<organism evidence="1 2">
    <name type="scientific">Amazonocrinis nigriterrae CENA67</name>
    <dbReference type="NCBI Taxonomy" id="2794033"/>
    <lineage>
        <taxon>Bacteria</taxon>
        <taxon>Bacillati</taxon>
        <taxon>Cyanobacteriota</taxon>
        <taxon>Cyanophyceae</taxon>
        <taxon>Nostocales</taxon>
        <taxon>Nostocaceae</taxon>
        <taxon>Amazonocrinis</taxon>
        <taxon>Amazonocrinis nigriterrae</taxon>
    </lineage>
</organism>
<dbReference type="AlphaFoldDB" id="A0A8J7LEQ5"/>
<proteinExistence type="predicted"/>
<protein>
    <submittedName>
        <fullName evidence="1">Uncharacterized protein</fullName>
    </submittedName>
</protein>
<dbReference type="RefSeq" id="WP_198128718.1">
    <property type="nucleotide sequence ID" value="NZ_JAECZC010000108.1"/>
</dbReference>
<sequence length="139" mass="15284">MTGNTLASNLIFTPNLFELQGKDTQITYSTSSIAGVPQFNYQTPSLNLNFSDTEIRTQDTEIGRQITVTLEQIPDQQTVTLTLLIPTINLPQQVIENSITTVAIITTERTSIGGPDLVNGQLQIYDILSLQGIARLVDF</sequence>
<dbReference type="EMBL" id="JAECZC010000108">
    <property type="protein sequence ID" value="MBH8566991.1"/>
    <property type="molecule type" value="Genomic_DNA"/>
</dbReference>
<name>A0A8J7LEQ5_9NOST</name>
<accession>A0A8J7LEQ5</accession>
<dbReference type="Proteomes" id="UP000632766">
    <property type="component" value="Unassembled WGS sequence"/>
</dbReference>
<gene>
    <name evidence="1" type="ORF">I8748_33415</name>
</gene>